<keyword evidence="2" id="KW-1185">Reference proteome</keyword>
<dbReference type="InterPro" id="IPR029063">
    <property type="entry name" value="SAM-dependent_MTases_sf"/>
</dbReference>
<reference evidence="1" key="2">
    <citation type="submission" date="2020-10" db="EMBL/GenBank/DDBJ databases">
        <authorList>
            <person name="Peck L.D."/>
            <person name="Nowell R.W."/>
            <person name="Flood J."/>
            <person name="Ryan M.J."/>
            <person name="Barraclough T.G."/>
        </authorList>
    </citation>
    <scope>NUCLEOTIDE SEQUENCE</scope>
    <source>
        <strain evidence="1">IMI 127659i</strain>
    </source>
</reference>
<dbReference type="EMBL" id="JADFTT010000390">
    <property type="protein sequence ID" value="KAG5762212.1"/>
    <property type="molecule type" value="Genomic_DNA"/>
</dbReference>
<organism evidence="1 2">
    <name type="scientific">Fusarium xylarioides</name>
    <dbReference type="NCBI Taxonomy" id="221167"/>
    <lineage>
        <taxon>Eukaryota</taxon>
        <taxon>Fungi</taxon>
        <taxon>Dikarya</taxon>
        <taxon>Ascomycota</taxon>
        <taxon>Pezizomycotina</taxon>
        <taxon>Sordariomycetes</taxon>
        <taxon>Hypocreomycetidae</taxon>
        <taxon>Hypocreales</taxon>
        <taxon>Nectriaceae</taxon>
        <taxon>Fusarium</taxon>
        <taxon>Fusarium fujikuroi species complex</taxon>
    </lineage>
</organism>
<evidence type="ECO:0008006" key="3">
    <source>
        <dbReference type="Google" id="ProtNLM"/>
    </source>
</evidence>
<protein>
    <recommendedName>
        <fullName evidence="3">Polyketide synthase</fullName>
    </recommendedName>
</protein>
<gene>
    <name evidence="1" type="ORF">H9Q72_009693</name>
</gene>
<sequence length="214" mass="23417">MQTVGTSDPICNENPWIREHSVQGDILYPSAGIVFIAIEAARRPAEENPKEEVYSYNADRTSKAAKYCFADISPGFVAKAADCFSAGASITECAALNIKCDPAEQAFSLKRYNLTICTNVRHATRSIQETFIHCTSLLKPGSHLMLSEVTIKRIFSGFIMGSLPGRWLGKDDGRSGGRLQVADERSAALTKAGSVSWQKLARTFHSEAIRVVRS</sequence>
<dbReference type="Proteomes" id="UP000750502">
    <property type="component" value="Unassembled WGS sequence"/>
</dbReference>
<reference evidence="1" key="1">
    <citation type="journal article" date="2020" name="bioRxiv">
        <title>Historical genomics reveals the evolutionary mechanisms behind multiple outbreaks of the host-specific coffee wilt pathogen Fusarium xylarioides.</title>
        <authorList>
            <person name="Peck D."/>
            <person name="Nowell R.W."/>
            <person name="Flood J."/>
            <person name="Ryan M.J."/>
            <person name="Barraclough T.G."/>
        </authorList>
    </citation>
    <scope>NUCLEOTIDE SEQUENCE</scope>
    <source>
        <strain evidence="1">IMI 127659i</strain>
    </source>
</reference>
<name>A0A9P7HL03_9HYPO</name>
<proteinExistence type="predicted"/>
<dbReference type="Gene3D" id="3.40.50.150">
    <property type="entry name" value="Vaccinia Virus protein VP39"/>
    <property type="match status" value="1"/>
</dbReference>
<evidence type="ECO:0000313" key="2">
    <source>
        <dbReference type="Proteomes" id="UP000750502"/>
    </source>
</evidence>
<evidence type="ECO:0000313" key="1">
    <source>
        <dbReference type="EMBL" id="KAG5762212.1"/>
    </source>
</evidence>
<dbReference type="OrthoDB" id="329835at2759"/>
<accession>A0A9P7HL03</accession>
<dbReference type="SUPFAM" id="SSF53335">
    <property type="entry name" value="S-adenosyl-L-methionine-dependent methyltransferases"/>
    <property type="match status" value="1"/>
</dbReference>
<dbReference type="AlphaFoldDB" id="A0A9P7HL03"/>
<comment type="caution">
    <text evidence="1">The sequence shown here is derived from an EMBL/GenBank/DDBJ whole genome shotgun (WGS) entry which is preliminary data.</text>
</comment>